<dbReference type="Gene3D" id="2.130.10.30">
    <property type="entry name" value="Regulator of chromosome condensation 1/beta-lactamase-inhibitor protein II"/>
    <property type="match status" value="2"/>
</dbReference>
<protein>
    <recommendedName>
        <fullName evidence="5">Regulator of chromosome condensation</fullName>
    </recommendedName>
</protein>
<feature type="chain" id="PRO_5042100500" description="Regulator of chromosome condensation" evidence="2">
    <location>
        <begin position="28"/>
        <end position="496"/>
    </location>
</feature>
<dbReference type="PANTHER" id="PTHR45982:SF1">
    <property type="entry name" value="REGULATOR OF CHROMOSOME CONDENSATION"/>
    <property type="match status" value="1"/>
</dbReference>
<feature type="signal peptide" evidence="2">
    <location>
        <begin position="1"/>
        <end position="27"/>
    </location>
</feature>
<dbReference type="SUPFAM" id="SSF50985">
    <property type="entry name" value="RCC1/BLIP-II"/>
    <property type="match status" value="1"/>
</dbReference>
<dbReference type="PROSITE" id="PS50012">
    <property type="entry name" value="RCC1_3"/>
    <property type="match status" value="2"/>
</dbReference>
<reference evidence="3" key="1">
    <citation type="journal article" date="2014" name="Nucleic Acids Res.">
        <title>The evolutionary dynamics of variant antigen genes in Babesia reveal a history of genomic innovation underlying host-parasite interaction.</title>
        <authorList>
            <person name="Jackson A.P."/>
            <person name="Otto T.D."/>
            <person name="Darby A."/>
            <person name="Ramaprasad A."/>
            <person name="Xia D."/>
            <person name="Echaide I.E."/>
            <person name="Farber M."/>
            <person name="Gahlot S."/>
            <person name="Gamble J."/>
            <person name="Gupta D."/>
            <person name="Gupta Y."/>
            <person name="Jackson L."/>
            <person name="Malandrin L."/>
            <person name="Malas T.B."/>
            <person name="Moussa E."/>
            <person name="Nair M."/>
            <person name="Reid A.J."/>
            <person name="Sanders M."/>
            <person name="Sharma J."/>
            <person name="Tracey A."/>
            <person name="Quail M.A."/>
            <person name="Weir W."/>
            <person name="Wastling J.M."/>
            <person name="Hall N."/>
            <person name="Willadsen P."/>
            <person name="Lingelbach K."/>
            <person name="Shiels B."/>
            <person name="Tait A."/>
            <person name="Berriman M."/>
            <person name="Allred D.R."/>
            <person name="Pain A."/>
        </authorList>
    </citation>
    <scope>NUCLEOTIDE SEQUENCE</scope>
    <source>
        <strain evidence="3">1802A</strain>
    </source>
</reference>
<sequence>MWRIWHRLRVSIPRIAVLAAGKAGVSSVGCVGLSLDTERSGRIYLWGDRSALPGGRNHPLFCDARQWHCITFGPCFGAAVNRYGAVYIWGQASDGQFVEPFEAGVIGAVDCWCSANDVYMLTRNGEVCVLRNIMATLNGICGGEDVNLMGSESIGDVGSGNSRDDASANAMHSAVQNKMKPTVEYIKGFGSKHIVKMSVGNSHAAFLASDGTLYCTGDNSFGQCGTRPKNIKSDMTFITFPSKSDDVEDIVDLHRVEFKDTDTEIVDVVCGGRHTCCLDSKGNVFTFGDDSGVQLLLGDTRGRTILELDKYRDFNRKHTPNSLSYTKYTSKDRHMQFNPIPVNLVGKLREYKHYLSGASISLAAGDDFTIVAATTGAESREGTTQLIASGGNRFGQCATVDVRMHRPKVVNLQGTLTLDGLVCGASHCLAAIKDGKLLGWGSNQHYQLGFERRCNITSPTPVQVGEHEPMGNPPEGSSGEIRFVRCAFNNTAVIIA</sequence>
<reference evidence="3" key="2">
    <citation type="submission" date="2021-05" db="EMBL/GenBank/DDBJ databases">
        <authorList>
            <person name="Pain A."/>
        </authorList>
    </citation>
    <scope>NUCLEOTIDE SEQUENCE</scope>
    <source>
        <strain evidence="3">1802A</strain>
    </source>
</reference>
<dbReference type="InterPro" id="IPR051553">
    <property type="entry name" value="Ran_GTPase-activating"/>
</dbReference>
<evidence type="ECO:0000313" key="3">
    <source>
        <dbReference type="EMBL" id="KAK1939547.1"/>
    </source>
</evidence>
<dbReference type="EMBL" id="JAHBMH010000007">
    <property type="protein sequence ID" value="KAK1939547.1"/>
    <property type="molecule type" value="Genomic_DNA"/>
</dbReference>
<evidence type="ECO:0000256" key="2">
    <source>
        <dbReference type="SAM" id="SignalP"/>
    </source>
</evidence>
<dbReference type="AlphaFoldDB" id="A0AAD9LKY5"/>
<gene>
    <name evidence="3" type="ORF">X943_000923</name>
</gene>
<keyword evidence="4" id="KW-1185">Reference proteome</keyword>
<accession>A0AAD9LKY5</accession>
<evidence type="ECO:0008006" key="5">
    <source>
        <dbReference type="Google" id="ProtNLM"/>
    </source>
</evidence>
<feature type="repeat" description="RCC1" evidence="1">
    <location>
        <begin position="211"/>
        <end position="281"/>
    </location>
</feature>
<dbReference type="InterPro" id="IPR000408">
    <property type="entry name" value="Reg_chr_condens"/>
</dbReference>
<comment type="caution">
    <text evidence="3">The sequence shown here is derived from an EMBL/GenBank/DDBJ whole genome shotgun (WGS) entry which is preliminary data.</text>
</comment>
<dbReference type="Proteomes" id="UP001195914">
    <property type="component" value="Unassembled WGS sequence"/>
</dbReference>
<name>A0AAD9LKY5_BABDI</name>
<evidence type="ECO:0000313" key="4">
    <source>
        <dbReference type="Proteomes" id="UP001195914"/>
    </source>
</evidence>
<dbReference type="InterPro" id="IPR009091">
    <property type="entry name" value="RCC1/BLIP-II"/>
</dbReference>
<proteinExistence type="predicted"/>
<dbReference type="Pfam" id="PF00415">
    <property type="entry name" value="RCC1"/>
    <property type="match status" value="1"/>
</dbReference>
<feature type="repeat" description="RCC1" evidence="1">
    <location>
        <begin position="435"/>
        <end position="496"/>
    </location>
</feature>
<evidence type="ECO:0000256" key="1">
    <source>
        <dbReference type="PROSITE-ProRule" id="PRU00235"/>
    </source>
</evidence>
<dbReference type="PANTHER" id="PTHR45982">
    <property type="entry name" value="REGULATOR OF CHROMOSOME CONDENSATION"/>
    <property type="match status" value="1"/>
</dbReference>
<keyword evidence="2" id="KW-0732">Signal</keyword>
<dbReference type="Pfam" id="PF13540">
    <property type="entry name" value="RCC1_2"/>
    <property type="match status" value="2"/>
</dbReference>
<organism evidence="3 4">
    <name type="scientific">Babesia divergens</name>
    <dbReference type="NCBI Taxonomy" id="32595"/>
    <lineage>
        <taxon>Eukaryota</taxon>
        <taxon>Sar</taxon>
        <taxon>Alveolata</taxon>
        <taxon>Apicomplexa</taxon>
        <taxon>Aconoidasida</taxon>
        <taxon>Piroplasmida</taxon>
        <taxon>Babesiidae</taxon>
        <taxon>Babesia</taxon>
    </lineage>
</organism>